<dbReference type="RefSeq" id="WP_377409970.1">
    <property type="nucleotide sequence ID" value="NZ_JBHSCY010000002.1"/>
</dbReference>
<evidence type="ECO:0000313" key="3">
    <source>
        <dbReference type="Proteomes" id="UP001595826"/>
    </source>
</evidence>
<reference evidence="3" key="1">
    <citation type="journal article" date="2019" name="Int. J. Syst. Evol. Microbiol.">
        <title>The Global Catalogue of Microorganisms (GCM) 10K type strain sequencing project: providing services to taxonomists for standard genome sequencing and annotation.</title>
        <authorList>
            <consortium name="The Broad Institute Genomics Platform"/>
            <consortium name="The Broad Institute Genome Sequencing Center for Infectious Disease"/>
            <person name="Wu L."/>
            <person name="Ma J."/>
        </authorList>
    </citation>
    <scope>NUCLEOTIDE SEQUENCE [LARGE SCALE GENOMIC DNA]</scope>
    <source>
        <strain evidence="3">CECT 8655</strain>
    </source>
</reference>
<feature type="transmembrane region" description="Helical" evidence="1">
    <location>
        <begin position="88"/>
        <end position="108"/>
    </location>
</feature>
<comment type="caution">
    <text evidence="2">The sequence shown here is derived from an EMBL/GenBank/DDBJ whole genome shotgun (WGS) entry which is preliminary data.</text>
</comment>
<keyword evidence="3" id="KW-1185">Reference proteome</keyword>
<organism evidence="2 3">
    <name type="scientific">Polaribacter marinivivus</name>
    <dbReference type="NCBI Taxonomy" id="1524260"/>
    <lineage>
        <taxon>Bacteria</taxon>
        <taxon>Pseudomonadati</taxon>
        <taxon>Bacteroidota</taxon>
        <taxon>Flavobacteriia</taxon>
        <taxon>Flavobacteriales</taxon>
        <taxon>Flavobacteriaceae</taxon>
    </lineage>
</organism>
<dbReference type="EMBL" id="JBHSCY010000002">
    <property type="protein sequence ID" value="MFC4269069.1"/>
    <property type="molecule type" value="Genomic_DNA"/>
</dbReference>
<keyword evidence="1" id="KW-0472">Membrane</keyword>
<name>A0ABV8RCI3_9FLAO</name>
<keyword evidence="1" id="KW-1133">Transmembrane helix</keyword>
<gene>
    <name evidence="2" type="ORF">ACFOWD_09155</name>
</gene>
<keyword evidence="1" id="KW-0812">Transmembrane</keyword>
<protein>
    <submittedName>
        <fullName evidence="2">Uncharacterized protein</fullName>
    </submittedName>
</protein>
<evidence type="ECO:0000256" key="1">
    <source>
        <dbReference type="SAM" id="Phobius"/>
    </source>
</evidence>
<proteinExistence type="predicted"/>
<sequence length="179" mass="20074">MNKELKNSENYIISKIGKNNPFSVPKGYLNNVESNIFSKINEDSLPVSSGFGTPENYFKGLEDSILEKVSSTKKETKVISLKDRILKVVPFAAAASIILFIGLNTFVFNQNNEISIDNLTESDIEYWLNNSDIHDSDVALVLDDDILEENGFSLTNLNDENIEEYINSIDNSSLLNEIN</sequence>
<accession>A0ABV8RCI3</accession>
<dbReference type="Proteomes" id="UP001595826">
    <property type="component" value="Unassembled WGS sequence"/>
</dbReference>
<evidence type="ECO:0000313" key="2">
    <source>
        <dbReference type="EMBL" id="MFC4269069.1"/>
    </source>
</evidence>